<evidence type="ECO:0000256" key="7">
    <source>
        <dbReference type="ARBA" id="ARBA00022989"/>
    </source>
</evidence>
<dbReference type="PANTHER" id="PTHR48042:SF11">
    <property type="entry name" value="ABC TRANSPORTER G FAMILY MEMBER 11"/>
    <property type="match status" value="1"/>
</dbReference>
<proteinExistence type="inferred from homology"/>
<dbReference type="InterPro" id="IPR052215">
    <property type="entry name" value="Plant_ABCG"/>
</dbReference>
<feature type="transmembrane region" description="Helical" evidence="9">
    <location>
        <begin position="534"/>
        <end position="555"/>
    </location>
</feature>
<dbReference type="SUPFAM" id="SSF52540">
    <property type="entry name" value="P-loop containing nucleoside triphosphate hydrolases"/>
    <property type="match status" value="1"/>
</dbReference>
<dbReference type="AlphaFoldDB" id="A0A2T0FGS8"/>
<dbReference type="GO" id="GO:0140359">
    <property type="term" value="F:ABC-type transporter activity"/>
    <property type="evidence" value="ECO:0007669"/>
    <property type="project" value="InterPro"/>
</dbReference>
<evidence type="ECO:0000256" key="3">
    <source>
        <dbReference type="ARBA" id="ARBA00022448"/>
    </source>
</evidence>
<keyword evidence="7 9" id="KW-1133">Transmembrane helix</keyword>
<dbReference type="InterPro" id="IPR017871">
    <property type="entry name" value="ABC_transporter-like_CS"/>
</dbReference>
<evidence type="ECO:0000256" key="8">
    <source>
        <dbReference type="ARBA" id="ARBA00023136"/>
    </source>
</evidence>
<dbReference type="Pfam" id="PF01061">
    <property type="entry name" value="ABC2_membrane"/>
    <property type="match status" value="1"/>
</dbReference>
<keyword evidence="5" id="KW-0547">Nucleotide-binding</keyword>
<feature type="signal peptide" evidence="10">
    <location>
        <begin position="1"/>
        <end position="19"/>
    </location>
</feature>
<feature type="transmembrane region" description="Helical" evidence="9">
    <location>
        <begin position="458"/>
        <end position="483"/>
    </location>
</feature>
<keyword evidence="8 9" id="KW-0472">Membrane</keyword>
<organism evidence="12 13">
    <name type="scientific">Wickerhamiella sorbophila</name>
    <dbReference type="NCBI Taxonomy" id="45607"/>
    <lineage>
        <taxon>Eukaryota</taxon>
        <taxon>Fungi</taxon>
        <taxon>Dikarya</taxon>
        <taxon>Ascomycota</taxon>
        <taxon>Saccharomycotina</taxon>
        <taxon>Dipodascomycetes</taxon>
        <taxon>Dipodascales</taxon>
        <taxon>Trichomonascaceae</taxon>
        <taxon>Wickerhamiella</taxon>
    </lineage>
</organism>
<comment type="caution">
    <text evidence="12">The sequence shown here is derived from an EMBL/GenBank/DDBJ whole genome shotgun (WGS) entry which is preliminary data.</text>
</comment>
<dbReference type="GO" id="GO:0005524">
    <property type="term" value="F:ATP binding"/>
    <property type="evidence" value="ECO:0007669"/>
    <property type="project" value="UniProtKB-KW"/>
</dbReference>
<dbReference type="InterPro" id="IPR003593">
    <property type="entry name" value="AAA+_ATPase"/>
</dbReference>
<evidence type="ECO:0000256" key="1">
    <source>
        <dbReference type="ARBA" id="ARBA00004141"/>
    </source>
</evidence>
<evidence type="ECO:0000256" key="6">
    <source>
        <dbReference type="ARBA" id="ARBA00022840"/>
    </source>
</evidence>
<dbReference type="Pfam" id="PF00005">
    <property type="entry name" value="ABC_tran"/>
    <property type="match status" value="1"/>
</dbReference>
<feature type="chain" id="PRO_5015709258" evidence="10">
    <location>
        <begin position="20"/>
        <end position="643"/>
    </location>
</feature>
<dbReference type="InterPro" id="IPR003439">
    <property type="entry name" value="ABC_transporter-like_ATP-bd"/>
</dbReference>
<keyword evidence="4 9" id="KW-0812">Transmembrane</keyword>
<dbReference type="InterPro" id="IPR027417">
    <property type="entry name" value="P-loop_NTPase"/>
</dbReference>
<evidence type="ECO:0000313" key="13">
    <source>
        <dbReference type="Proteomes" id="UP000238350"/>
    </source>
</evidence>
<sequence length="643" mass="71838">MHARVLAFILCVSHTILVATPPRAKHQPPRPMITVSQLDWTDINVTIPSKGVCLINSCSGSVHAGEVLALMGPSGSGKTTLLNVLAQRGVPPHATKTGTVSTESFIVNPSNVRQFSSYVEQEDSLIGSLTVEETVDFACQFNDASLNARRAKGEQIEVPEKSRSERVYDVLSYLGLHEQRGVRVGTPIQKGISGGQKRRLSVAAQIVGSPSVLFLDEPTSGLDSTAAYHVVKAVKDAAKAMNMAVIMSIHQPSTATFQLFDKVLFLSKGNTIYNGPLEKLLDHFETVGHPIPPRYNPAEYVLELTNTDFSAEARNSDCDEHTLVEYLASEWEKKTHNVEVSYVESTVSFSRCRTLINCAVLQSRQTFILARRLFIKARRDILAYYVRIVMYLGLAILMGTVWLRLGDEQRDIQPFINAIFFSGAFLSFMTVAYIPAYLEDLQSYKKEFMNGQYGPGAFVVANFLVGLPFIFVIVCLFSVVTYFMCNFRHSASGFWYYVMWLFLDLLAAESLTIFVATLAPIFVVALALTAFANGLWMSVGGFLVSSNILNVFWYYTLYWINYQRYTFQGMMFNEFSADRIFKCGSGCNCMYVSDLASKCQIRGTAVLEALGYNHSQRGLWAGVLIALIFGYRFLTYLTLRFKH</sequence>
<keyword evidence="6" id="KW-0067">ATP-binding</keyword>
<evidence type="ECO:0000256" key="5">
    <source>
        <dbReference type="ARBA" id="ARBA00022741"/>
    </source>
</evidence>
<evidence type="ECO:0000256" key="2">
    <source>
        <dbReference type="ARBA" id="ARBA00005814"/>
    </source>
</evidence>
<dbReference type="PROSITE" id="PS50893">
    <property type="entry name" value="ABC_TRANSPORTER_2"/>
    <property type="match status" value="1"/>
</dbReference>
<evidence type="ECO:0000259" key="11">
    <source>
        <dbReference type="PROSITE" id="PS50893"/>
    </source>
</evidence>
<evidence type="ECO:0000256" key="4">
    <source>
        <dbReference type="ARBA" id="ARBA00022692"/>
    </source>
</evidence>
<dbReference type="PANTHER" id="PTHR48042">
    <property type="entry name" value="ABC TRANSPORTER G FAMILY MEMBER 11"/>
    <property type="match status" value="1"/>
</dbReference>
<dbReference type="Gene3D" id="3.40.50.300">
    <property type="entry name" value="P-loop containing nucleotide triphosphate hydrolases"/>
    <property type="match status" value="1"/>
</dbReference>
<feature type="transmembrane region" description="Helical" evidence="9">
    <location>
        <begin position="495"/>
        <end position="528"/>
    </location>
</feature>
<feature type="transmembrane region" description="Helical" evidence="9">
    <location>
        <begin position="382"/>
        <end position="403"/>
    </location>
</feature>
<dbReference type="GO" id="GO:0016020">
    <property type="term" value="C:membrane"/>
    <property type="evidence" value="ECO:0007669"/>
    <property type="project" value="UniProtKB-SubCell"/>
</dbReference>
<accession>A0A2T0FGS8</accession>
<dbReference type="RefSeq" id="XP_024664113.1">
    <property type="nucleotide sequence ID" value="XM_024808345.1"/>
</dbReference>
<feature type="transmembrane region" description="Helical" evidence="9">
    <location>
        <begin position="619"/>
        <end position="639"/>
    </location>
</feature>
<comment type="subcellular location">
    <subcellularLocation>
        <location evidence="1">Membrane</location>
        <topology evidence="1">Multi-pass membrane protein</topology>
    </subcellularLocation>
</comment>
<evidence type="ECO:0000313" key="12">
    <source>
        <dbReference type="EMBL" id="PRT54167.1"/>
    </source>
</evidence>
<dbReference type="InterPro" id="IPR013525">
    <property type="entry name" value="ABC2_TM"/>
</dbReference>
<dbReference type="GeneID" id="36515536"/>
<evidence type="ECO:0000256" key="9">
    <source>
        <dbReference type="SAM" id="Phobius"/>
    </source>
</evidence>
<protein>
    <submittedName>
        <fullName evidence="12">ABC transporter G family member 12</fullName>
    </submittedName>
</protein>
<dbReference type="Proteomes" id="UP000238350">
    <property type="component" value="Unassembled WGS sequence"/>
</dbReference>
<name>A0A2T0FGS8_9ASCO</name>
<keyword evidence="13" id="KW-1185">Reference proteome</keyword>
<dbReference type="PROSITE" id="PS00211">
    <property type="entry name" value="ABC_TRANSPORTER_1"/>
    <property type="match status" value="1"/>
</dbReference>
<dbReference type="OrthoDB" id="66620at2759"/>
<dbReference type="InterPro" id="IPR043926">
    <property type="entry name" value="ABCG_dom"/>
</dbReference>
<feature type="transmembrane region" description="Helical" evidence="9">
    <location>
        <begin position="415"/>
        <end position="438"/>
    </location>
</feature>
<reference evidence="12 13" key="1">
    <citation type="submission" date="2017-04" db="EMBL/GenBank/DDBJ databases">
        <title>Genome sequencing of [Candida] sorbophila.</title>
        <authorList>
            <person name="Ahn J.O."/>
        </authorList>
    </citation>
    <scope>NUCLEOTIDE SEQUENCE [LARGE SCALE GENOMIC DNA]</scope>
    <source>
        <strain evidence="12 13">DS02</strain>
    </source>
</reference>
<keyword evidence="10" id="KW-0732">Signal</keyword>
<dbReference type="STRING" id="45607.A0A2T0FGS8"/>
<feature type="domain" description="ABC transporter" evidence="11">
    <location>
        <begin position="38"/>
        <end position="293"/>
    </location>
</feature>
<comment type="similarity">
    <text evidence="2">Belongs to the ABC transporter superfamily. ABCG family. Eye pigment precursor importer (TC 3.A.1.204) subfamily.</text>
</comment>
<dbReference type="SMART" id="SM00382">
    <property type="entry name" value="AAA"/>
    <property type="match status" value="1"/>
</dbReference>
<dbReference type="Pfam" id="PF19055">
    <property type="entry name" value="ABC2_membrane_7"/>
    <property type="match status" value="1"/>
</dbReference>
<evidence type="ECO:0000256" key="10">
    <source>
        <dbReference type="SAM" id="SignalP"/>
    </source>
</evidence>
<dbReference type="EMBL" id="NDIQ01000001">
    <property type="protein sequence ID" value="PRT54167.1"/>
    <property type="molecule type" value="Genomic_DNA"/>
</dbReference>
<dbReference type="GO" id="GO:0016887">
    <property type="term" value="F:ATP hydrolysis activity"/>
    <property type="evidence" value="ECO:0007669"/>
    <property type="project" value="InterPro"/>
</dbReference>
<keyword evidence="3" id="KW-0813">Transport</keyword>
<gene>
    <name evidence="12" type="ORF">B9G98_01787</name>
</gene>